<organism evidence="1 2">
    <name type="scientific">Actinoallomurus bryophytorum</name>
    <dbReference type="NCBI Taxonomy" id="1490222"/>
    <lineage>
        <taxon>Bacteria</taxon>
        <taxon>Bacillati</taxon>
        <taxon>Actinomycetota</taxon>
        <taxon>Actinomycetes</taxon>
        <taxon>Streptosporangiales</taxon>
        <taxon>Thermomonosporaceae</taxon>
        <taxon>Actinoallomurus</taxon>
    </lineage>
</organism>
<evidence type="ECO:0000313" key="1">
    <source>
        <dbReference type="EMBL" id="TQL99482.1"/>
    </source>
</evidence>
<gene>
    <name evidence="1" type="ORF">FB559_5168</name>
</gene>
<proteinExistence type="predicted"/>
<dbReference type="RefSeq" id="WP_141958305.1">
    <property type="nucleotide sequence ID" value="NZ_VFOZ01000001.1"/>
</dbReference>
<evidence type="ECO:0000313" key="2">
    <source>
        <dbReference type="Proteomes" id="UP000316096"/>
    </source>
</evidence>
<keyword evidence="2" id="KW-1185">Reference proteome</keyword>
<dbReference type="Proteomes" id="UP000316096">
    <property type="component" value="Unassembled WGS sequence"/>
</dbReference>
<accession>A0A543CQU9</accession>
<dbReference type="AlphaFoldDB" id="A0A543CQU9"/>
<sequence length="71" mass="7443">MTAMTPPVSSLGETAVPGLSARLVALGGDRALLGHHQPALSVRLDVLDGLVALGDGRVDQALLRHHEERAR</sequence>
<reference evidence="1 2" key="1">
    <citation type="submission" date="2019-06" db="EMBL/GenBank/DDBJ databases">
        <title>Sequencing the genomes of 1000 actinobacteria strains.</title>
        <authorList>
            <person name="Klenk H.-P."/>
        </authorList>
    </citation>
    <scope>NUCLEOTIDE SEQUENCE [LARGE SCALE GENOMIC DNA]</scope>
    <source>
        <strain evidence="1 2">DSM 102200</strain>
    </source>
</reference>
<dbReference type="EMBL" id="VFOZ01000001">
    <property type="protein sequence ID" value="TQL99482.1"/>
    <property type="molecule type" value="Genomic_DNA"/>
</dbReference>
<name>A0A543CQU9_9ACTN</name>
<comment type="caution">
    <text evidence="1">The sequence shown here is derived from an EMBL/GenBank/DDBJ whole genome shotgun (WGS) entry which is preliminary data.</text>
</comment>
<protein>
    <submittedName>
        <fullName evidence="1">Uncharacterized protein</fullName>
    </submittedName>
</protein>